<organism evidence="2 3">
    <name type="scientific">Chlamydomonas incerta</name>
    <dbReference type="NCBI Taxonomy" id="51695"/>
    <lineage>
        <taxon>Eukaryota</taxon>
        <taxon>Viridiplantae</taxon>
        <taxon>Chlorophyta</taxon>
        <taxon>core chlorophytes</taxon>
        <taxon>Chlorophyceae</taxon>
        <taxon>CS clade</taxon>
        <taxon>Chlamydomonadales</taxon>
        <taxon>Chlamydomonadaceae</taxon>
        <taxon>Chlamydomonas</taxon>
    </lineage>
</organism>
<evidence type="ECO:0000256" key="1">
    <source>
        <dbReference type="SAM" id="MobiDB-lite"/>
    </source>
</evidence>
<protein>
    <submittedName>
        <fullName evidence="2">Uncharacterized protein</fullName>
    </submittedName>
</protein>
<feature type="compositionally biased region" description="Low complexity" evidence="1">
    <location>
        <begin position="277"/>
        <end position="287"/>
    </location>
</feature>
<evidence type="ECO:0000313" key="2">
    <source>
        <dbReference type="EMBL" id="KAG2423512.1"/>
    </source>
</evidence>
<dbReference type="AlphaFoldDB" id="A0A835SEY2"/>
<comment type="caution">
    <text evidence="2">The sequence shown here is derived from an EMBL/GenBank/DDBJ whole genome shotgun (WGS) entry which is preliminary data.</text>
</comment>
<accession>A0A835SEY2</accession>
<dbReference type="Proteomes" id="UP000650467">
    <property type="component" value="Unassembled WGS sequence"/>
</dbReference>
<sequence length="477" mass="46680">MSAHALAESAAAQQASASGAGLTESASAAAAPPPPLPLPAPLVLPAEQLKPGRVFVVANLAGAYYTLLELLARHQFDFRTDNLLHVGNLVAAASAGDGAAAGCRNSASVLKLMRRHFARGPLGTNECLALLAAARANRTRAEEERRAVAAQQAAAAAAGLRTTSALSLSLRAPPSPLPAAPAAPAAVGAGATAAAEPAPMSPVASEAGGGCGAAAFGGAGAASLAVPCGPRRPLAATSGCSVSDSESDTDSDSDSDSDDDCGAATGAAGYRRGGGAEPATSACSHPAPPAASTCASTACSGSASAAAAAAAGGLDNLALAQLLSLPHCVVLAGYGVALAHAGPPPPHEAAFLQRLRHPHLGEPPAAAPADTAAGPEPEPRFHLVFSHRRPGAAAAAAAAAVSAAGGAAAATGLTLSGRGDVVRCAVLPPLRVLLRRSPGFAAKLGSGRAPSRQELMMEVVEEPLSDLDRPAAQQQQQ</sequence>
<gene>
    <name evidence="2" type="ORF">HXX76_015260</name>
</gene>
<dbReference type="OrthoDB" id="544875at2759"/>
<proteinExistence type="predicted"/>
<dbReference type="EMBL" id="JAEHOC010000078">
    <property type="protein sequence ID" value="KAG2423512.1"/>
    <property type="molecule type" value="Genomic_DNA"/>
</dbReference>
<reference evidence="2" key="1">
    <citation type="journal article" date="2020" name="bioRxiv">
        <title>Comparative genomics of Chlamydomonas.</title>
        <authorList>
            <person name="Craig R.J."/>
            <person name="Hasan A.R."/>
            <person name="Ness R.W."/>
            <person name="Keightley P.D."/>
        </authorList>
    </citation>
    <scope>NUCLEOTIDE SEQUENCE</scope>
    <source>
        <strain evidence="2">SAG 7.73</strain>
    </source>
</reference>
<evidence type="ECO:0000313" key="3">
    <source>
        <dbReference type="Proteomes" id="UP000650467"/>
    </source>
</evidence>
<keyword evidence="3" id="KW-1185">Reference proteome</keyword>
<feature type="compositionally biased region" description="Acidic residues" evidence="1">
    <location>
        <begin position="245"/>
        <end position="261"/>
    </location>
</feature>
<name>A0A835SEY2_CHLIN</name>
<feature type="region of interest" description="Disordered" evidence="1">
    <location>
        <begin position="236"/>
        <end position="287"/>
    </location>
</feature>